<keyword evidence="2" id="KW-0496">Mitochondrion</keyword>
<keyword evidence="1" id="KW-0812">Transmembrane</keyword>
<keyword evidence="1" id="KW-1133">Transmembrane helix</keyword>
<sequence length="83" mass="9084">MTKEEAGQWFIGVQNSDVCSPPLGFLLAFESIYLILAPGAGVSSILYAIPSNQKRSDSRHPKYLTKTFATYPSLSSLLFSVLL</sequence>
<name>A0A1Y0B3C8_9LAMI</name>
<proteinExistence type="predicted"/>
<geneLocation type="mitochondrion" evidence="2"/>
<organism evidence="2">
    <name type="scientific">Utricularia reniformis</name>
    <dbReference type="NCBI Taxonomy" id="192314"/>
    <lineage>
        <taxon>Eukaryota</taxon>
        <taxon>Viridiplantae</taxon>
        <taxon>Streptophyta</taxon>
        <taxon>Embryophyta</taxon>
        <taxon>Tracheophyta</taxon>
        <taxon>Spermatophyta</taxon>
        <taxon>Magnoliopsida</taxon>
        <taxon>eudicotyledons</taxon>
        <taxon>Gunneridae</taxon>
        <taxon>Pentapetalae</taxon>
        <taxon>asterids</taxon>
        <taxon>lamiids</taxon>
        <taxon>Lamiales</taxon>
        <taxon>Lentibulariaceae</taxon>
        <taxon>Utricularia</taxon>
    </lineage>
</organism>
<evidence type="ECO:0000313" key="2">
    <source>
        <dbReference type="EMBL" id="ART31932.1"/>
    </source>
</evidence>
<feature type="transmembrane region" description="Helical" evidence="1">
    <location>
        <begin position="31"/>
        <end position="49"/>
    </location>
</feature>
<keyword evidence="1" id="KW-0472">Membrane</keyword>
<dbReference type="EMBL" id="KY774314">
    <property type="protein sequence ID" value="ART31932.1"/>
    <property type="molecule type" value="Genomic_DNA"/>
</dbReference>
<evidence type="ECO:0000256" key="1">
    <source>
        <dbReference type="SAM" id="Phobius"/>
    </source>
</evidence>
<protein>
    <submittedName>
        <fullName evidence="2">Uncharacterized protein</fullName>
    </submittedName>
</protein>
<accession>A0A1Y0B3C8</accession>
<reference evidence="2" key="1">
    <citation type="submission" date="2017-03" db="EMBL/GenBank/DDBJ databases">
        <title>The mitochondrial genome of the carnivorous plant Utricularia reniformis (Lentibulariaceae): structure, comparative analysis and evolutionary landmarks.</title>
        <authorList>
            <person name="Silva S.R."/>
            <person name="Alvarenga D.O."/>
            <person name="Michael T.P."/>
            <person name="Miranda V.F.O."/>
            <person name="Varani A.M."/>
        </authorList>
    </citation>
    <scope>NUCLEOTIDE SEQUENCE</scope>
</reference>
<gene>
    <name evidence="2" type="ORF">AEK19_MT1756</name>
</gene>
<dbReference type="AlphaFoldDB" id="A0A1Y0B3C8"/>